<reference evidence="2 3" key="1">
    <citation type="journal article" date="2010" name="Nature">
        <title>Genome sequence of the palaeopolyploid soybean.</title>
        <authorList>
            <person name="Schmutz J."/>
            <person name="Cannon S.B."/>
            <person name="Schlueter J."/>
            <person name="Ma J."/>
            <person name="Mitros T."/>
            <person name="Nelson W."/>
            <person name="Hyten D.L."/>
            <person name="Song Q."/>
            <person name="Thelen J.J."/>
            <person name="Cheng J."/>
            <person name="Xu D."/>
            <person name="Hellsten U."/>
            <person name="May G.D."/>
            <person name="Yu Y."/>
            <person name="Sakurai T."/>
            <person name="Umezawa T."/>
            <person name="Bhattacharyya M.K."/>
            <person name="Sandhu D."/>
            <person name="Valliyodan B."/>
            <person name="Lindquist E."/>
            <person name="Peto M."/>
            <person name="Grant D."/>
            <person name="Shu S."/>
            <person name="Goodstein D."/>
            <person name="Barry K."/>
            <person name="Futrell-Griggs M."/>
            <person name="Abernathy B."/>
            <person name="Du J."/>
            <person name="Tian Z."/>
            <person name="Zhu L."/>
            <person name="Gill N."/>
            <person name="Joshi T."/>
            <person name="Libault M."/>
            <person name="Sethuraman A."/>
            <person name="Zhang X.-C."/>
            <person name="Shinozaki K."/>
            <person name="Nguyen H.T."/>
            <person name="Wing R.A."/>
            <person name="Cregan P."/>
            <person name="Specht J."/>
            <person name="Grimwood J."/>
            <person name="Rokhsar D."/>
            <person name="Stacey G."/>
            <person name="Shoemaker R.C."/>
            <person name="Jackson S.A."/>
        </authorList>
    </citation>
    <scope>NUCLEOTIDE SEQUENCE [LARGE SCALE GENOMIC DNA]</scope>
    <source>
        <strain evidence="3">cv. Williams 82</strain>
        <tissue evidence="2">Callus</tissue>
    </source>
</reference>
<keyword evidence="4" id="KW-1185">Reference proteome</keyword>
<reference evidence="3" key="2">
    <citation type="submission" date="2018-02" db="UniProtKB">
        <authorList>
            <consortium name="EnsemblPlants"/>
        </authorList>
    </citation>
    <scope>IDENTIFICATION</scope>
    <source>
        <strain evidence="3">Williams 82</strain>
    </source>
</reference>
<dbReference type="EMBL" id="CM000844">
    <property type="protein sequence ID" value="KRH28794.1"/>
    <property type="molecule type" value="Genomic_DNA"/>
</dbReference>
<sequence>MNMHKLSWRDSATSNRQRLNSTCSHQNMYKIESKQLLRWHGNRKQPHRIMIRDDKNHADWNDDCEGGGAEFENHQTFILNVLTDLGSGAVTEEV</sequence>
<evidence type="ECO:0000313" key="2">
    <source>
        <dbReference type="EMBL" id="KRH28794.1"/>
    </source>
</evidence>
<evidence type="ECO:0000313" key="4">
    <source>
        <dbReference type="Proteomes" id="UP000008827"/>
    </source>
</evidence>
<proteinExistence type="predicted"/>
<dbReference type="Proteomes" id="UP000008827">
    <property type="component" value="Chromosome 11"/>
</dbReference>
<feature type="region of interest" description="Disordered" evidence="1">
    <location>
        <begin position="1"/>
        <end position="20"/>
    </location>
</feature>
<gene>
    <name evidence="2" type="ORF">GLYMA_11G076900</name>
</gene>
<organism evidence="2">
    <name type="scientific">Glycine max</name>
    <name type="common">Soybean</name>
    <name type="synonym">Glycine hispida</name>
    <dbReference type="NCBI Taxonomy" id="3847"/>
    <lineage>
        <taxon>Eukaryota</taxon>
        <taxon>Viridiplantae</taxon>
        <taxon>Streptophyta</taxon>
        <taxon>Embryophyta</taxon>
        <taxon>Tracheophyta</taxon>
        <taxon>Spermatophyta</taxon>
        <taxon>Magnoliopsida</taxon>
        <taxon>eudicotyledons</taxon>
        <taxon>Gunneridae</taxon>
        <taxon>Pentapetalae</taxon>
        <taxon>rosids</taxon>
        <taxon>fabids</taxon>
        <taxon>Fabales</taxon>
        <taxon>Fabaceae</taxon>
        <taxon>Papilionoideae</taxon>
        <taxon>50 kb inversion clade</taxon>
        <taxon>NPAAA clade</taxon>
        <taxon>indigoferoid/millettioid clade</taxon>
        <taxon>Phaseoleae</taxon>
        <taxon>Glycine</taxon>
        <taxon>Glycine subgen. Soja</taxon>
    </lineage>
</organism>
<protein>
    <submittedName>
        <fullName evidence="2 3">Uncharacterized protein</fullName>
    </submittedName>
</protein>
<dbReference type="Gramene" id="KRH28794">
    <property type="protein sequence ID" value="KRH28794"/>
    <property type="gene ID" value="GLYMA_11G076900"/>
</dbReference>
<dbReference type="PaxDb" id="3847-GLYMA11G08131.1"/>
<accession>K7LNK0</accession>
<feature type="compositionally biased region" description="Polar residues" evidence="1">
    <location>
        <begin position="10"/>
        <end position="20"/>
    </location>
</feature>
<dbReference type="AlphaFoldDB" id="K7LNK0"/>
<reference evidence="2" key="3">
    <citation type="submission" date="2018-07" db="EMBL/GenBank/DDBJ databases">
        <title>WGS assembly of Glycine max.</title>
        <authorList>
            <person name="Schmutz J."/>
            <person name="Cannon S."/>
            <person name="Schlueter J."/>
            <person name="Ma J."/>
            <person name="Mitros T."/>
            <person name="Nelson W."/>
            <person name="Hyten D."/>
            <person name="Song Q."/>
            <person name="Thelen J."/>
            <person name="Cheng J."/>
            <person name="Xu D."/>
            <person name="Hellsten U."/>
            <person name="May G."/>
            <person name="Yu Y."/>
            <person name="Sakurai T."/>
            <person name="Umezawa T."/>
            <person name="Bhattacharyya M."/>
            <person name="Sandhu D."/>
            <person name="Valliyodan B."/>
            <person name="Lindquist E."/>
            <person name="Peto M."/>
            <person name="Grant D."/>
            <person name="Shu S."/>
            <person name="Goodstein D."/>
            <person name="Barry K."/>
            <person name="Futrell-Griggs M."/>
            <person name="Abernathy B."/>
            <person name="Du J."/>
            <person name="Tian Z."/>
            <person name="Zhu L."/>
            <person name="Gill N."/>
            <person name="Joshi T."/>
            <person name="Libault M."/>
            <person name="Sethuraman A."/>
            <person name="Zhang X."/>
            <person name="Shinozaki K."/>
            <person name="Nguyen H."/>
            <person name="Wing R."/>
            <person name="Cregan P."/>
            <person name="Specht J."/>
            <person name="Grimwood J."/>
            <person name="Rokhsar D."/>
            <person name="Stacey G."/>
            <person name="Shoemaker R."/>
            <person name="Jackson S."/>
        </authorList>
    </citation>
    <scope>NUCLEOTIDE SEQUENCE</scope>
    <source>
        <tissue evidence="2">Callus</tissue>
    </source>
</reference>
<evidence type="ECO:0000313" key="3">
    <source>
        <dbReference type="EnsemblPlants" id="KRH28794"/>
    </source>
</evidence>
<dbReference type="HOGENOM" id="CLU_2390344_0_0_1"/>
<evidence type="ECO:0000256" key="1">
    <source>
        <dbReference type="SAM" id="MobiDB-lite"/>
    </source>
</evidence>
<dbReference type="EnsemblPlants" id="KRH28794">
    <property type="protein sequence ID" value="KRH28794"/>
    <property type="gene ID" value="GLYMA_11G076900"/>
</dbReference>
<name>K7LNK0_SOYBN</name>
<dbReference type="InParanoid" id="K7LNK0"/>